<accession>A0A9W9J758</accession>
<reference evidence="2" key="2">
    <citation type="journal article" date="2023" name="IMA Fungus">
        <title>Comparative genomic study of the Penicillium genus elucidates a diverse pangenome and 15 lateral gene transfer events.</title>
        <authorList>
            <person name="Petersen C."/>
            <person name="Sorensen T."/>
            <person name="Nielsen M.R."/>
            <person name="Sondergaard T.E."/>
            <person name="Sorensen J.L."/>
            <person name="Fitzpatrick D.A."/>
            <person name="Frisvad J.C."/>
            <person name="Nielsen K.L."/>
        </authorList>
    </citation>
    <scope>NUCLEOTIDE SEQUENCE</scope>
    <source>
        <strain evidence="2">IBT 15544</strain>
    </source>
</reference>
<evidence type="ECO:0000313" key="3">
    <source>
        <dbReference type="Proteomes" id="UP001150904"/>
    </source>
</evidence>
<evidence type="ECO:0000313" key="2">
    <source>
        <dbReference type="EMBL" id="KAJ5191585.1"/>
    </source>
</evidence>
<feature type="region of interest" description="Disordered" evidence="1">
    <location>
        <begin position="38"/>
        <end position="100"/>
    </location>
</feature>
<organism evidence="2 3">
    <name type="scientific">Penicillium cinerascens</name>
    <dbReference type="NCBI Taxonomy" id="70096"/>
    <lineage>
        <taxon>Eukaryota</taxon>
        <taxon>Fungi</taxon>
        <taxon>Dikarya</taxon>
        <taxon>Ascomycota</taxon>
        <taxon>Pezizomycotina</taxon>
        <taxon>Eurotiomycetes</taxon>
        <taxon>Eurotiomycetidae</taxon>
        <taxon>Eurotiales</taxon>
        <taxon>Aspergillaceae</taxon>
        <taxon>Penicillium</taxon>
    </lineage>
</organism>
<gene>
    <name evidence="2" type="ORF">N7498_010570</name>
</gene>
<feature type="compositionally biased region" description="Polar residues" evidence="1">
    <location>
        <begin position="48"/>
        <end position="60"/>
    </location>
</feature>
<feature type="region of interest" description="Disordered" evidence="1">
    <location>
        <begin position="295"/>
        <end position="336"/>
    </location>
</feature>
<dbReference type="RefSeq" id="XP_058304525.1">
    <property type="nucleotide sequence ID" value="XM_058457626.1"/>
</dbReference>
<evidence type="ECO:0000256" key="1">
    <source>
        <dbReference type="SAM" id="MobiDB-lite"/>
    </source>
</evidence>
<dbReference type="AlphaFoldDB" id="A0A9W9J758"/>
<protein>
    <submittedName>
        <fullName evidence="2">Uncharacterized protein</fullName>
    </submittedName>
</protein>
<feature type="region of interest" description="Disordered" evidence="1">
    <location>
        <begin position="228"/>
        <end position="271"/>
    </location>
</feature>
<dbReference type="OrthoDB" id="4349893at2759"/>
<reference evidence="2" key="1">
    <citation type="submission" date="2022-12" db="EMBL/GenBank/DDBJ databases">
        <authorList>
            <person name="Petersen C."/>
        </authorList>
    </citation>
    <scope>NUCLEOTIDE SEQUENCE</scope>
    <source>
        <strain evidence="2">IBT 15544</strain>
    </source>
</reference>
<keyword evidence="3" id="KW-1185">Reference proteome</keyword>
<feature type="compositionally biased region" description="Polar residues" evidence="1">
    <location>
        <begin position="234"/>
        <end position="271"/>
    </location>
</feature>
<proteinExistence type="predicted"/>
<dbReference type="Proteomes" id="UP001150904">
    <property type="component" value="Unassembled WGS sequence"/>
</dbReference>
<dbReference type="EMBL" id="JAPQKR010000016">
    <property type="protein sequence ID" value="KAJ5191585.1"/>
    <property type="molecule type" value="Genomic_DNA"/>
</dbReference>
<comment type="caution">
    <text evidence="2">The sequence shown here is derived from an EMBL/GenBank/DDBJ whole genome shotgun (WGS) entry which is preliminary data.</text>
</comment>
<sequence>MMASPAPDQFYTDLLDDVDIMDVSSDSHAAATVRPVSLDLSSPLSSLQDATLSPRSSGSSDMDRNQNKRPAQAQATPQRPSKRITTEHSPAGYSTPGFDPNKIDFEITDADILNPANADATAVADFLSDMDKLIATPTEKRRTPRQNLQAFLIQQQLLAGIPVDRLEPMNGPGSRQAISPQGALRRFNTPPAMTVTPNATFIPHIPPAQFLGGVVPLPIHESLPNPSWMKKANENSGVNLSDPVTPTQNSVTSTESPKVNNPQTPDNTTGMSTYFSSVAEQAALTRFYAEHFSTGSDLLQQPVAAPADAKLDDDTEDEGLPSQPSKSESDTEIGLL</sequence>
<name>A0A9W9J758_9EURO</name>
<feature type="compositionally biased region" description="Low complexity" evidence="1">
    <location>
        <begin position="38"/>
        <end position="47"/>
    </location>
</feature>
<dbReference type="GeneID" id="83184927"/>